<dbReference type="Proteomes" id="UP000326287">
    <property type="component" value="Chromosome"/>
</dbReference>
<dbReference type="OrthoDB" id="543560at2"/>
<dbReference type="EMBL" id="CP036422">
    <property type="protein sequence ID" value="QFU77781.1"/>
    <property type="molecule type" value="Genomic_DNA"/>
</dbReference>
<dbReference type="InterPro" id="IPR022028">
    <property type="entry name" value="DUF3604"/>
</dbReference>
<dbReference type="KEGG" id="halc:EY643_06080"/>
<name>A0A5P9NPP1_9GAMM</name>
<dbReference type="Pfam" id="PF12228">
    <property type="entry name" value="DUF3604"/>
    <property type="match status" value="1"/>
</dbReference>
<evidence type="ECO:0000313" key="2">
    <source>
        <dbReference type="Proteomes" id="UP000326287"/>
    </source>
</evidence>
<reference evidence="1 2" key="1">
    <citation type="submission" date="2019-02" db="EMBL/GenBank/DDBJ databases">
        <authorList>
            <person name="Li S.-H."/>
        </authorList>
    </citation>
    <scope>NUCLEOTIDE SEQUENCE [LARGE SCALE GENOMIC DNA]</scope>
    <source>
        <strain evidence="1 2">IMCC14385</strain>
    </source>
</reference>
<keyword evidence="2" id="KW-1185">Reference proteome</keyword>
<gene>
    <name evidence="1" type="ORF">EY643_06080</name>
</gene>
<accession>A0A5P9NPP1</accession>
<evidence type="ECO:0000313" key="1">
    <source>
        <dbReference type="EMBL" id="QFU77781.1"/>
    </source>
</evidence>
<proteinExistence type="predicted"/>
<protein>
    <submittedName>
        <fullName evidence="1">DUF3604 domain-containing protein</fullName>
    </submittedName>
</protein>
<sequence length="591" mass="65672">MPSDAVSADPLRQVFFGDLHIHSSYSFDAYTMGVRAYPKDAYVYARGGKILHGVGYPVQIDRPLDFAAVSDHAEYLGIARRKAELEEPAKATESHDTALRAALQGYAYEYLWRFMREGMRSSSGEARARNFGVPELAGASRDAWEDIARAASEHNVPGSFSTFIAYEWSSMPEDQHLHRVVLYGDEKVLAMPWSSLESENPEDLWRELERQRGSGHSVIAIPHNSNLSNGLMFSDRKYDGTPLSRELAELRSRIEPVSEIFQVKGQSETHPDLSPSDEFADFELVEQPVMADAPQREVKGSYVRDALRLGMELQHAQGFNPYRFGVIGSTDSHNATSPANEADYHGKLPLLDGTPGLRLGAYSPQVHERTTMHRWSAMGLAAVWAQENTRASLFAAILRKETYATSGSRLRLRFFAGWDYPEGMAQSARAIDVAYAQGVPMGGVLNGGTGQSPDFFIWAAKDPEGANLDRVQVIKGWVDSSGNSHEKVYDVAASGLRERDASGGRLAAVGNTVDVVRGRYTNSIGDAELRTIWRDPDYRPEQQAFYYARALEIPTPRWSTYDAVKLGMPVPDPAWIQERAVSSAIWIKSLQ</sequence>
<organism evidence="1 2">
    <name type="scientific">Halioglobus maricola</name>
    <dbReference type="NCBI Taxonomy" id="2601894"/>
    <lineage>
        <taxon>Bacteria</taxon>
        <taxon>Pseudomonadati</taxon>
        <taxon>Pseudomonadota</taxon>
        <taxon>Gammaproteobacteria</taxon>
        <taxon>Cellvibrionales</taxon>
        <taxon>Halieaceae</taxon>
        <taxon>Halioglobus</taxon>
    </lineage>
</organism>
<dbReference type="AlphaFoldDB" id="A0A5P9NPP1"/>
<dbReference type="Gene3D" id="3.20.20.140">
    <property type="entry name" value="Metal-dependent hydrolases"/>
    <property type="match status" value="1"/>
</dbReference>